<dbReference type="InterPro" id="IPR001902">
    <property type="entry name" value="SLC26A/SulP_fam"/>
</dbReference>
<dbReference type="GO" id="GO:0055085">
    <property type="term" value="P:transmembrane transport"/>
    <property type="evidence" value="ECO:0007669"/>
    <property type="project" value="InterPro"/>
</dbReference>
<keyword evidence="3 5" id="KW-1133">Transmembrane helix</keyword>
<feature type="transmembrane region" description="Helical" evidence="5">
    <location>
        <begin position="178"/>
        <end position="197"/>
    </location>
</feature>
<evidence type="ECO:0000313" key="8">
    <source>
        <dbReference type="Proteomes" id="UP000285961"/>
    </source>
</evidence>
<dbReference type="InterPro" id="IPR036513">
    <property type="entry name" value="STAS_dom_sf"/>
</dbReference>
<feature type="transmembrane region" description="Helical" evidence="5">
    <location>
        <begin position="484"/>
        <end position="504"/>
    </location>
</feature>
<feature type="transmembrane region" description="Helical" evidence="5">
    <location>
        <begin position="47"/>
        <end position="66"/>
    </location>
</feature>
<evidence type="ECO:0000259" key="6">
    <source>
        <dbReference type="PROSITE" id="PS50801"/>
    </source>
</evidence>
<dbReference type="InterPro" id="IPR011547">
    <property type="entry name" value="SLC26A/SulP_dom"/>
</dbReference>
<feature type="transmembrane region" description="Helical" evidence="5">
    <location>
        <begin position="204"/>
        <end position="221"/>
    </location>
</feature>
<organism evidence="7 8">
    <name type="scientific">Candidatus Abyssobacteria bacterium SURF_17</name>
    <dbReference type="NCBI Taxonomy" id="2093361"/>
    <lineage>
        <taxon>Bacteria</taxon>
        <taxon>Pseudomonadati</taxon>
        <taxon>Candidatus Hydrogenedentota</taxon>
        <taxon>Candidatus Abyssobacteria</taxon>
    </lineage>
</organism>
<dbReference type="SUPFAM" id="SSF52091">
    <property type="entry name" value="SpoIIaa-like"/>
    <property type="match status" value="1"/>
</dbReference>
<dbReference type="PROSITE" id="PS50801">
    <property type="entry name" value="STAS"/>
    <property type="match status" value="1"/>
</dbReference>
<evidence type="ECO:0000256" key="4">
    <source>
        <dbReference type="ARBA" id="ARBA00023136"/>
    </source>
</evidence>
<feature type="transmembrane region" description="Helical" evidence="5">
    <location>
        <begin position="15"/>
        <end position="35"/>
    </location>
</feature>
<evidence type="ECO:0000256" key="2">
    <source>
        <dbReference type="ARBA" id="ARBA00022692"/>
    </source>
</evidence>
<feature type="transmembrane region" description="Helical" evidence="5">
    <location>
        <begin position="456"/>
        <end position="478"/>
    </location>
</feature>
<feature type="transmembrane region" description="Helical" evidence="5">
    <location>
        <begin position="516"/>
        <end position="532"/>
    </location>
</feature>
<keyword evidence="2 5" id="KW-0812">Transmembrane</keyword>
<name>A0A419F7W5_9BACT</name>
<accession>A0A419F7W5</accession>
<reference evidence="7 8" key="1">
    <citation type="journal article" date="2017" name="ISME J.">
        <title>Energy and carbon metabolisms in a deep terrestrial subsurface fluid microbial community.</title>
        <authorList>
            <person name="Momper L."/>
            <person name="Jungbluth S.P."/>
            <person name="Lee M.D."/>
            <person name="Amend J.P."/>
        </authorList>
    </citation>
    <scope>NUCLEOTIDE SEQUENCE [LARGE SCALE GENOMIC DNA]</scope>
    <source>
        <strain evidence="7">SURF_17</strain>
    </source>
</reference>
<proteinExistence type="predicted"/>
<evidence type="ECO:0000256" key="3">
    <source>
        <dbReference type="ARBA" id="ARBA00022989"/>
    </source>
</evidence>
<feature type="transmembrane region" description="Helical" evidence="5">
    <location>
        <begin position="99"/>
        <end position="124"/>
    </location>
</feature>
<feature type="domain" description="STAS" evidence="6">
    <location>
        <begin position="584"/>
        <end position="688"/>
    </location>
</feature>
<dbReference type="Pfam" id="PF00916">
    <property type="entry name" value="Sulfate_transp"/>
    <property type="match status" value="2"/>
</dbReference>
<feature type="transmembrane region" description="Helical" evidence="5">
    <location>
        <begin position="383"/>
        <end position="408"/>
    </location>
</feature>
<comment type="caution">
    <text evidence="7">The sequence shown here is derived from an EMBL/GenBank/DDBJ whole genome shotgun (WGS) entry which is preliminary data.</text>
</comment>
<evidence type="ECO:0000313" key="7">
    <source>
        <dbReference type="EMBL" id="RJP74470.1"/>
    </source>
</evidence>
<dbReference type="AlphaFoldDB" id="A0A419F7W5"/>
<dbReference type="PANTHER" id="PTHR11814">
    <property type="entry name" value="SULFATE TRANSPORTER"/>
    <property type="match status" value="1"/>
</dbReference>
<dbReference type="Pfam" id="PF01740">
    <property type="entry name" value="STAS"/>
    <property type="match status" value="1"/>
</dbReference>
<dbReference type="Proteomes" id="UP000285961">
    <property type="component" value="Unassembled WGS sequence"/>
</dbReference>
<evidence type="ECO:0000256" key="5">
    <source>
        <dbReference type="SAM" id="Phobius"/>
    </source>
</evidence>
<keyword evidence="4 5" id="KW-0472">Membrane</keyword>
<protein>
    <submittedName>
        <fullName evidence="7">STAS domain-containing protein</fullName>
    </submittedName>
</protein>
<dbReference type="EMBL" id="QZKI01000015">
    <property type="protein sequence ID" value="RJP74470.1"/>
    <property type="molecule type" value="Genomic_DNA"/>
</dbReference>
<dbReference type="CDD" id="cd07042">
    <property type="entry name" value="STAS_SulP_like_sulfate_transporter"/>
    <property type="match status" value="1"/>
</dbReference>
<gene>
    <name evidence="7" type="ORF">C4532_02680</name>
</gene>
<evidence type="ECO:0000256" key="1">
    <source>
        <dbReference type="ARBA" id="ARBA00004141"/>
    </source>
</evidence>
<dbReference type="InterPro" id="IPR002645">
    <property type="entry name" value="STAS_dom"/>
</dbReference>
<sequence>MLKRIFPFLAWFEDFTGATLRADLISGVTVALVLIPQSMAYAQLAGLPAYYGLYAAFLPVSIAALFGSSRQLATGPVAVVSLMTSAALSPLAKAGSEAFIAYAILLAMMVGVFQLALGILRLGIAVNFLSHPVVNGFTNAAAIIIATSQLSKLFGVHVDEAEHHYETIYRVINAALGYTHWPTFGMAVLAFVIMYGLRRLNPKIPNVLVAVVITTILSWATKFENNVKTDLPHIQSEPVVSVIRDYNACLEEIERVSAERTGLWPALEKAQKASGRHSAEVMKLRHEIALLTLHLEECKEHSQTSRARLRSFLFETAEGEGGEKEFYLWGKAPSGENSDGRHWRLKVGNDVLKEDAIILTGAGAVVGKIPRGLPKFSAPRLDFGFIVQLFPMAAIISLLGFMEAISIAKAMAAKTGQRLDPNQELIGQGLANIVGSISQSYPVSGSFSRSAVNLQAGALTGLSSVFTSCVVVITLLLFTPLLYHLPQAVLAAIIMMAVVGLINVTGFIHAWQAQRYDGVISIMTFIFTLVFAPHLDKGIMIGVGLSLALYLYRNLRPGMAVVSLHPDGSLRDASRHKLERCRHIAAVRFDGPLFFASCNFLEDKILEQVAAMPELRHVLIISHGINELDASGEDMLSQLLGRLRNAGYDVSFSGLKDNVLDVLKRTHLYEEIGEDHMFPTQAAAIEAIHAKAHENSQEKECPLLKVCRKEQGSLPR</sequence>
<dbReference type="GO" id="GO:0016020">
    <property type="term" value="C:membrane"/>
    <property type="evidence" value="ECO:0007669"/>
    <property type="project" value="UniProtKB-SubCell"/>
</dbReference>
<comment type="subcellular location">
    <subcellularLocation>
        <location evidence="1">Membrane</location>
        <topology evidence="1">Multi-pass membrane protein</topology>
    </subcellularLocation>
</comment>
<dbReference type="Gene3D" id="3.30.750.24">
    <property type="entry name" value="STAS domain"/>
    <property type="match status" value="1"/>
</dbReference>